<dbReference type="Proteomes" id="UP000236173">
    <property type="component" value="Unassembled WGS sequence"/>
</dbReference>
<sequence>MLWRKLLWDEEGQTLVEYGLLVALIALVVIAALTLLGQKVANTFNNINATLP</sequence>
<gene>
    <name evidence="2" type="ORF">HRbin17_00618</name>
</gene>
<dbReference type="AlphaFoldDB" id="A0A2H5XAA8"/>
<proteinExistence type="predicted"/>
<feature type="transmembrane region" description="Helical" evidence="1">
    <location>
        <begin position="15"/>
        <end position="36"/>
    </location>
</feature>
<keyword evidence="1" id="KW-0812">Transmembrane</keyword>
<organism evidence="2 3">
    <name type="scientific">Candidatus Fervidibacter japonicus</name>
    <dbReference type="NCBI Taxonomy" id="2035412"/>
    <lineage>
        <taxon>Bacteria</taxon>
        <taxon>Candidatus Fervidibacterota</taxon>
        <taxon>Candidatus Fervidibacter</taxon>
    </lineage>
</organism>
<evidence type="ECO:0000256" key="1">
    <source>
        <dbReference type="SAM" id="Phobius"/>
    </source>
</evidence>
<dbReference type="EMBL" id="BEHT01000006">
    <property type="protein sequence ID" value="GBC98121.1"/>
    <property type="molecule type" value="Genomic_DNA"/>
</dbReference>
<reference evidence="3" key="1">
    <citation type="submission" date="2017-09" db="EMBL/GenBank/DDBJ databases">
        <title>Metaegenomics of thermophilic ammonia-oxidizing enrichment culture.</title>
        <authorList>
            <person name="Kato S."/>
            <person name="Suzuki K."/>
        </authorList>
    </citation>
    <scope>NUCLEOTIDE SEQUENCE [LARGE SCALE GENOMIC DNA]</scope>
</reference>
<dbReference type="Pfam" id="PF04964">
    <property type="entry name" value="Flp_Fap"/>
    <property type="match status" value="1"/>
</dbReference>
<dbReference type="InterPro" id="IPR007047">
    <property type="entry name" value="Flp_Fap"/>
</dbReference>
<accession>A0A2H5XAA8</accession>
<protein>
    <recommendedName>
        <fullName evidence="4">Flp/Fap pilin component</fullName>
    </recommendedName>
</protein>
<comment type="caution">
    <text evidence="2">The sequence shown here is derived from an EMBL/GenBank/DDBJ whole genome shotgun (WGS) entry which is preliminary data.</text>
</comment>
<keyword evidence="1" id="KW-1133">Transmembrane helix</keyword>
<keyword evidence="1" id="KW-0472">Membrane</keyword>
<evidence type="ECO:0000313" key="3">
    <source>
        <dbReference type="Proteomes" id="UP000236173"/>
    </source>
</evidence>
<evidence type="ECO:0000313" key="2">
    <source>
        <dbReference type="EMBL" id="GBC98121.1"/>
    </source>
</evidence>
<name>A0A2H5XAA8_9BACT</name>
<evidence type="ECO:0008006" key="4">
    <source>
        <dbReference type="Google" id="ProtNLM"/>
    </source>
</evidence>